<gene>
    <name evidence="6" type="ORF">AVDCRST_MAG43-889</name>
</gene>
<dbReference type="GO" id="GO:0005886">
    <property type="term" value="C:plasma membrane"/>
    <property type="evidence" value="ECO:0007669"/>
    <property type="project" value="UniProtKB-SubCell"/>
</dbReference>
<protein>
    <submittedName>
        <fullName evidence="6">Uncharacterized protein</fullName>
    </submittedName>
</protein>
<evidence type="ECO:0000256" key="4">
    <source>
        <dbReference type="ARBA" id="ARBA00023136"/>
    </source>
</evidence>
<accession>A0A6J4UF37</accession>
<keyword evidence="3 5" id="KW-1133">Transmembrane helix</keyword>
<name>A0A6J4UF37_9BACT</name>
<comment type="subcellular location">
    <subcellularLocation>
        <location evidence="1">Cell membrane</location>
        <topology evidence="1">Multi-pass membrane protein</topology>
    </subcellularLocation>
</comment>
<proteinExistence type="predicted"/>
<dbReference type="EMBL" id="CADCWI010000044">
    <property type="protein sequence ID" value="CAA9548923.1"/>
    <property type="molecule type" value="Genomic_DNA"/>
</dbReference>
<keyword evidence="4 5" id="KW-0472">Membrane</keyword>
<feature type="non-terminal residue" evidence="6">
    <location>
        <position position="266"/>
    </location>
</feature>
<dbReference type="AlphaFoldDB" id="A0A6J4UF37"/>
<feature type="transmembrane region" description="Helical" evidence="5">
    <location>
        <begin position="170"/>
        <end position="189"/>
    </location>
</feature>
<evidence type="ECO:0000256" key="2">
    <source>
        <dbReference type="ARBA" id="ARBA00022692"/>
    </source>
</evidence>
<feature type="transmembrane region" description="Helical" evidence="5">
    <location>
        <begin position="31"/>
        <end position="54"/>
    </location>
</feature>
<evidence type="ECO:0000256" key="1">
    <source>
        <dbReference type="ARBA" id="ARBA00004651"/>
    </source>
</evidence>
<evidence type="ECO:0000256" key="5">
    <source>
        <dbReference type="SAM" id="Phobius"/>
    </source>
</evidence>
<keyword evidence="2 5" id="KW-0812">Transmembrane</keyword>
<dbReference type="SUPFAM" id="SSF90123">
    <property type="entry name" value="ABC transporter transmembrane region"/>
    <property type="match status" value="1"/>
</dbReference>
<dbReference type="Gene3D" id="1.20.1560.10">
    <property type="entry name" value="ABC transporter type 1, transmembrane domain"/>
    <property type="match status" value="1"/>
</dbReference>
<evidence type="ECO:0000256" key="3">
    <source>
        <dbReference type="ARBA" id="ARBA00022989"/>
    </source>
</evidence>
<reference evidence="6" key="1">
    <citation type="submission" date="2020-02" db="EMBL/GenBank/DDBJ databases">
        <authorList>
            <person name="Meier V. D."/>
        </authorList>
    </citation>
    <scope>NUCLEOTIDE SEQUENCE</scope>
    <source>
        <strain evidence="6">AVDCRST_MAG43</strain>
    </source>
</reference>
<dbReference type="GO" id="GO:0005524">
    <property type="term" value="F:ATP binding"/>
    <property type="evidence" value="ECO:0007669"/>
    <property type="project" value="InterPro"/>
</dbReference>
<feature type="transmembrane region" description="Helical" evidence="5">
    <location>
        <begin position="145"/>
        <end position="164"/>
    </location>
</feature>
<evidence type="ECO:0000313" key="6">
    <source>
        <dbReference type="EMBL" id="CAA9548923.1"/>
    </source>
</evidence>
<dbReference type="InterPro" id="IPR036640">
    <property type="entry name" value="ABC1_TM_sf"/>
</dbReference>
<feature type="transmembrane region" description="Helical" evidence="5">
    <location>
        <begin position="66"/>
        <end position="88"/>
    </location>
</feature>
<sequence>MAVGGSARITRLTSGNQWRFFRALSRASRGLAITWMGLIVARGLLPIALVLAIGDVVTSVDDSGDVTRGLIVVAIVFTLAQILAAVHTQVSVNLGDRMSTYLQDQLLDATLTPDGLRHMESSELTDRLAVAQDFDTGRSAPPMDISIGIIAGGLVEFVFALGQMGVLASYRWWVALLIGSAWISTHWILRDSANSSRLDVRVQSAQRQSEYTYRLAVDPPAAKEIRLFGLSEWSVAQFAENCRQLVDLRWQAMRLREKPIVWAIVV</sequence>
<organism evidence="6">
    <name type="scientific">uncultured Thermomicrobiales bacterium</name>
    <dbReference type="NCBI Taxonomy" id="1645740"/>
    <lineage>
        <taxon>Bacteria</taxon>
        <taxon>Pseudomonadati</taxon>
        <taxon>Thermomicrobiota</taxon>
        <taxon>Thermomicrobia</taxon>
        <taxon>Thermomicrobiales</taxon>
        <taxon>environmental samples</taxon>
    </lineage>
</organism>